<gene>
    <name evidence="1" type="ORF">BDP27DRAFT_1492102</name>
</gene>
<protein>
    <submittedName>
        <fullName evidence="1">Uncharacterized protein</fullName>
    </submittedName>
</protein>
<accession>A0A9P5PC09</accession>
<reference evidence="1" key="1">
    <citation type="submission" date="2020-11" db="EMBL/GenBank/DDBJ databases">
        <authorList>
            <consortium name="DOE Joint Genome Institute"/>
            <person name="Ahrendt S."/>
            <person name="Riley R."/>
            <person name="Andreopoulos W."/>
            <person name="Labutti K."/>
            <person name="Pangilinan J."/>
            <person name="Ruiz-Duenas F.J."/>
            <person name="Barrasa J.M."/>
            <person name="Sanchez-Garcia M."/>
            <person name="Camarero S."/>
            <person name="Miyauchi S."/>
            <person name="Serrano A."/>
            <person name="Linde D."/>
            <person name="Babiker R."/>
            <person name="Drula E."/>
            <person name="Ayuso-Fernandez I."/>
            <person name="Pacheco R."/>
            <person name="Padilla G."/>
            <person name="Ferreira P."/>
            <person name="Barriuso J."/>
            <person name="Kellner H."/>
            <person name="Castanera R."/>
            <person name="Alfaro M."/>
            <person name="Ramirez L."/>
            <person name="Pisabarro A.G."/>
            <person name="Kuo A."/>
            <person name="Tritt A."/>
            <person name="Lipzen A."/>
            <person name="He G."/>
            <person name="Yan M."/>
            <person name="Ng V."/>
            <person name="Cullen D."/>
            <person name="Martin F."/>
            <person name="Rosso M.-N."/>
            <person name="Henrissat B."/>
            <person name="Hibbett D."/>
            <person name="Martinez A.T."/>
            <person name="Grigoriev I.V."/>
        </authorList>
    </citation>
    <scope>NUCLEOTIDE SEQUENCE</scope>
    <source>
        <strain evidence="1">AH 40177</strain>
    </source>
</reference>
<evidence type="ECO:0000313" key="2">
    <source>
        <dbReference type="Proteomes" id="UP000772434"/>
    </source>
</evidence>
<dbReference type="EMBL" id="JADNRY010000232">
    <property type="protein sequence ID" value="KAF9060688.1"/>
    <property type="molecule type" value="Genomic_DNA"/>
</dbReference>
<organism evidence="1 2">
    <name type="scientific">Rhodocollybia butyracea</name>
    <dbReference type="NCBI Taxonomy" id="206335"/>
    <lineage>
        <taxon>Eukaryota</taxon>
        <taxon>Fungi</taxon>
        <taxon>Dikarya</taxon>
        <taxon>Basidiomycota</taxon>
        <taxon>Agaricomycotina</taxon>
        <taxon>Agaricomycetes</taxon>
        <taxon>Agaricomycetidae</taxon>
        <taxon>Agaricales</taxon>
        <taxon>Marasmiineae</taxon>
        <taxon>Omphalotaceae</taxon>
        <taxon>Rhodocollybia</taxon>
    </lineage>
</organism>
<evidence type="ECO:0000313" key="1">
    <source>
        <dbReference type="EMBL" id="KAF9060688.1"/>
    </source>
</evidence>
<dbReference type="AlphaFoldDB" id="A0A9P5PC09"/>
<dbReference type="Proteomes" id="UP000772434">
    <property type="component" value="Unassembled WGS sequence"/>
</dbReference>
<proteinExistence type="predicted"/>
<sequence length="214" mass="24171">MWRSHRRLLSTGVSSLQSPHTYAQVAAIIVNSAALNIVWLLSVFVTATTSSTVYEVFAAPASFPQSLSALQDHLHRSPPSFLYHHEVFLKIPSCRMLRRNYQQTIGWRLASSWWNYQVRWTNQIMEGLLKRCTIGRRMFFESSLFASVLLLAPLNHFNYGISLDSANAIFGEGGVSMITMSTLKVILVFLRPPPFEYLDPKVYGADGQLKCIIG</sequence>
<comment type="caution">
    <text evidence="1">The sequence shown here is derived from an EMBL/GenBank/DDBJ whole genome shotgun (WGS) entry which is preliminary data.</text>
</comment>
<name>A0A9P5PC09_9AGAR</name>
<keyword evidence="2" id="KW-1185">Reference proteome</keyword>